<keyword evidence="2" id="KW-0812">Transmembrane</keyword>
<comment type="caution">
    <text evidence="3">The sequence shown here is derived from an EMBL/GenBank/DDBJ whole genome shotgun (WGS) entry which is preliminary data.</text>
</comment>
<sequence length="490" mass="53157">MVYYLAWLSLFLVRQDNVEREHPQYKRLLQREEVYITESQLIKMVSSDSIAFQTEIRKKNVGAFATQAVISAELIGNFKNITSSPKVTLVASTASTPTYPPLPSMYYHALSKKLRSSLVVSSYATEIQQSNNEIPTPVISSQILSQSQNILALTSLHNVPSEFPSLNYNHNFTSLISSPIIASGHMNSLSIVISTSSKLSFASLIAITPSTSTSSFDSAMKATASSLSLLPIKSVTPSETMPTPTSTITTEVENTEPSIALNSTSSTKGSSHHLSHHAPYTPVVVGSVMGSIAGVAMLVFIIMLLLRWHKSNKWMVPLDNEAISEVPRGAPRGKLSGDMALQKPHNFSMPAALASFTVSKLMLQKKCRLSSSSNDDKTFYRISGRKLPSVFQHGGDGYGETAPSINDASSFNNNLQSPFSVSGYASRSSLAVSQSGGINRVMYPNLPLNSIAKPDLLQSPMLKPPQLPDSIGRSRPSMDSSLTSRFTEEV</sequence>
<feature type="region of interest" description="Disordered" evidence="1">
    <location>
        <begin position="457"/>
        <end position="490"/>
    </location>
</feature>
<keyword evidence="4" id="KW-1185">Reference proteome</keyword>
<evidence type="ECO:0000313" key="4">
    <source>
        <dbReference type="Proteomes" id="UP000237438"/>
    </source>
</evidence>
<evidence type="ECO:0000256" key="1">
    <source>
        <dbReference type="SAM" id="MobiDB-lite"/>
    </source>
</evidence>
<dbReference type="Proteomes" id="UP000237438">
    <property type="component" value="Unassembled WGS sequence"/>
</dbReference>
<protein>
    <submittedName>
        <fullName evidence="3">Uncharacterized protein</fullName>
    </submittedName>
</protein>
<dbReference type="STRING" id="225359.A0A2S4PX48"/>
<dbReference type="AlphaFoldDB" id="A0A2S4PX48"/>
<evidence type="ECO:0000313" key="3">
    <source>
        <dbReference type="EMBL" id="POS86603.1"/>
    </source>
</evidence>
<name>A0A2S4PX48_9PEZI</name>
<keyword evidence="2" id="KW-0472">Membrane</keyword>
<reference evidence="3 4" key="1">
    <citation type="submission" date="2017-10" db="EMBL/GenBank/DDBJ databases">
        <title>Development of genomic resources for the powdery mildew, Erysiphe pulchra.</title>
        <authorList>
            <person name="Wadl P.A."/>
            <person name="Mack B.M."/>
            <person name="Moore G."/>
            <person name="Beltz S.B."/>
        </authorList>
    </citation>
    <scope>NUCLEOTIDE SEQUENCE [LARGE SCALE GENOMIC DNA]</scope>
    <source>
        <strain evidence="3">Cflorida</strain>
    </source>
</reference>
<dbReference type="EMBL" id="PEDP01000291">
    <property type="protein sequence ID" value="POS86603.1"/>
    <property type="molecule type" value="Genomic_DNA"/>
</dbReference>
<keyword evidence="2" id="KW-1133">Transmembrane helix</keyword>
<gene>
    <name evidence="3" type="ORF">EPUL_001624</name>
</gene>
<proteinExistence type="predicted"/>
<accession>A0A2S4PX48</accession>
<organism evidence="3 4">
    <name type="scientific">Erysiphe pulchra</name>
    <dbReference type="NCBI Taxonomy" id="225359"/>
    <lineage>
        <taxon>Eukaryota</taxon>
        <taxon>Fungi</taxon>
        <taxon>Dikarya</taxon>
        <taxon>Ascomycota</taxon>
        <taxon>Pezizomycotina</taxon>
        <taxon>Leotiomycetes</taxon>
        <taxon>Erysiphales</taxon>
        <taxon>Erysiphaceae</taxon>
        <taxon>Erysiphe</taxon>
    </lineage>
</organism>
<dbReference type="OrthoDB" id="5421784at2759"/>
<feature type="transmembrane region" description="Helical" evidence="2">
    <location>
        <begin position="283"/>
        <end position="306"/>
    </location>
</feature>
<evidence type="ECO:0000256" key="2">
    <source>
        <dbReference type="SAM" id="Phobius"/>
    </source>
</evidence>
<feature type="compositionally biased region" description="Polar residues" evidence="1">
    <location>
        <begin position="477"/>
        <end position="490"/>
    </location>
</feature>